<evidence type="ECO:0008006" key="4">
    <source>
        <dbReference type="Google" id="ProtNLM"/>
    </source>
</evidence>
<evidence type="ECO:0000313" key="3">
    <source>
        <dbReference type="Proteomes" id="UP000027222"/>
    </source>
</evidence>
<reference evidence="3" key="1">
    <citation type="journal article" date="2014" name="Proc. Natl. Acad. Sci. U.S.A.">
        <title>Extensive sampling of basidiomycete genomes demonstrates inadequacy of the white-rot/brown-rot paradigm for wood decay fungi.</title>
        <authorList>
            <person name="Riley R."/>
            <person name="Salamov A.A."/>
            <person name="Brown D.W."/>
            <person name="Nagy L.G."/>
            <person name="Floudas D."/>
            <person name="Held B.W."/>
            <person name="Levasseur A."/>
            <person name="Lombard V."/>
            <person name="Morin E."/>
            <person name="Otillar R."/>
            <person name="Lindquist E.A."/>
            <person name="Sun H."/>
            <person name="LaButti K.M."/>
            <person name="Schmutz J."/>
            <person name="Jabbour D."/>
            <person name="Luo H."/>
            <person name="Baker S.E."/>
            <person name="Pisabarro A.G."/>
            <person name="Walton J.D."/>
            <person name="Blanchette R.A."/>
            <person name="Henrissat B."/>
            <person name="Martin F."/>
            <person name="Cullen D."/>
            <person name="Hibbett D.S."/>
            <person name="Grigoriev I.V."/>
        </authorList>
    </citation>
    <scope>NUCLEOTIDE SEQUENCE [LARGE SCALE GENOMIC DNA]</scope>
    <source>
        <strain evidence="3">CBS 339.88</strain>
    </source>
</reference>
<name>A0A067SYB6_GALM3</name>
<dbReference type="Proteomes" id="UP000027222">
    <property type="component" value="Unassembled WGS sequence"/>
</dbReference>
<dbReference type="OrthoDB" id="2949884at2759"/>
<keyword evidence="1" id="KW-0732">Signal</keyword>
<proteinExistence type="predicted"/>
<accession>A0A067SYB6</accession>
<evidence type="ECO:0000256" key="1">
    <source>
        <dbReference type="SAM" id="SignalP"/>
    </source>
</evidence>
<feature type="signal peptide" evidence="1">
    <location>
        <begin position="1"/>
        <end position="18"/>
    </location>
</feature>
<organism evidence="2 3">
    <name type="scientific">Galerina marginata (strain CBS 339.88)</name>
    <dbReference type="NCBI Taxonomy" id="685588"/>
    <lineage>
        <taxon>Eukaryota</taxon>
        <taxon>Fungi</taxon>
        <taxon>Dikarya</taxon>
        <taxon>Basidiomycota</taxon>
        <taxon>Agaricomycotina</taxon>
        <taxon>Agaricomycetes</taxon>
        <taxon>Agaricomycetidae</taxon>
        <taxon>Agaricales</taxon>
        <taxon>Agaricineae</taxon>
        <taxon>Strophariaceae</taxon>
        <taxon>Galerina</taxon>
    </lineage>
</organism>
<dbReference type="AlphaFoldDB" id="A0A067SYB6"/>
<keyword evidence="3" id="KW-1185">Reference proteome</keyword>
<gene>
    <name evidence="2" type="ORF">GALMADRAFT_778788</name>
</gene>
<dbReference type="EMBL" id="KL142391">
    <property type="protein sequence ID" value="KDR71763.1"/>
    <property type="molecule type" value="Genomic_DNA"/>
</dbReference>
<dbReference type="HOGENOM" id="CLU_2277711_0_0_1"/>
<sequence>MHLFIYAVLVILMHAVHIQVQASRFPSTKLWIIAISSLLEHQQDLIHKLLSTIIPQVAEIAQDIKHRNILTKYSITTIWRFSHMEAHTFATKLMKCIDDNLI</sequence>
<feature type="chain" id="PRO_5001646271" description="Secreted protein" evidence="1">
    <location>
        <begin position="19"/>
        <end position="102"/>
    </location>
</feature>
<evidence type="ECO:0000313" key="2">
    <source>
        <dbReference type="EMBL" id="KDR71763.1"/>
    </source>
</evidence>
<protein>
    <recommendedName>
        <fullName evidence="4">Secreted protein</fullName>
    </recommendedName>
</protein>